<comment type="caution">
    <text evidence="1">The sequence shown here is derived from an EMBL/GenBank/DDBJ whole genome shotgun (WGS) entry which is preliminary data.</text>
</comment>
<keyword evidence="2" id="KW-1185">Reference proteome</keyword>
<name>A0A368NPH3_9GAMM</name>
<sequence>MSNRNYFSWRHAVVDMAAAEGVSPETISEQPAKVFQEQYFKKNLSVTDAVQRLKQADCSVRRTAASVV</sequence>
<dbReference type="Proteomes" id="UP000252558">
    <property type="component" value="Unassembled WGS sequence"/>
</dbReference>
<dbReference type="AlphaFoldDB" id="A0A368NPH3"/>
<gene>
    <name evidence="1" type="ORF">DU002_00355</name>
</gene>
<protein>
    <submittedName>
        <fullName evidence="1">Uncharacterized protein</fullName>
    </submittedName>
</protein>
<reference evidence="1 2" key="1">
    <citation type="submission" date="2018-07" db="EMBL/GenBank/DDBJ databases">
        <title>Corallincola holothuriorum sp. nov., a new facultative anaerobe isolated from sea cucumber Apostichopus japonicus.</title>
        <authorList>
            <person name="Xia H."/>
        </authorList>
    </citation>
    <scope>NUCLEOTIDE SEQUENCE [LARGE SCALE GENOMIC DNA]</scope>
    <source>
        <strain evidence="1 2">C4</strain>
    </source>
</reference>
<dbReference type="EMBL" id="QPID01000001">
    <property type="protein sequence ID" value="RCU52457.1"/>
    <property type="molecule type" value="Genomic_DNA"/>
</dbReference>
<dbReference type="RefSeq" id="WP_114336365.1">
    <property type="nucleotide sequence ID" value="NZ_QPID01000001.1"/>
</dbReference>
<accession>A0A368NPH3</accession>
<evidence type="ECO:0000313" key="2">
    <source>
        <dbReference type="Proteomes" id="UP000252558"/>
    </source>
</evidence>
<organism evidence="1 2">
    <name type="scientific">Corallincola holothuriorum</name>
    <dbReference type="NCBI Taxonomy" id="2282215"/>
    <lineage>
        <taxon>Bacteria</taxon>
        <taxon>Pseudomonadati</taxon>
        <taxon>Pseudomonadota</taxon>
        <taxon>Gammaproteobacteria</taxon>
        <taxon>Alteromonadales</taxon>
        <taxon>Psychromonadaceae</taxon>
        <taxon>Corallincola</taxon>
    </lineage>
</organism>
<evidence type="ECO:0000313" key="1">
    <source>
        <dbReference type="EMBL" id="RCU52457.1"/>
    </source>
</evidence>
<proteinExistence type="predicted"/>